<evidence type="ECO:0000313" key="3">
    <source>
        <dbReference type="Proteomes" id="UP000195570"/>
    </source>
</evidence>
<dbReference type="Proteomes" id="UP000195570">
    <property type="component" value="Unassembled WGS sequence"/>
</dbReference>
<evidence type="ECO:0000256" key="1">
    <source>
        <dbReference type="SAM" id="SignalP"/>
    </source>
</evidence>
<dbReference type="RefSeq" id="XP_067082433.1">
    <property type="nucleotide sequence ID" value="XM_067226332.1"/>
</dbReference>
<feature type="signal peptide" evidence="1">
    <location>
        <begin position="1"/>
        <end position="20"/>
    </location>
</feature>
<accession>A0A1G4IHU8</accession>
<keyword evidence="3" id="KW-1185">Reference proteome</keyword>
<dbReference type="Pfam" id="PF03238">
    <property type="entry name" value="ESAG1"/>
    <property type="match status" value="1"/>
</dbReference>
<comment type="caution">
    <text evidence="2">The sequence shown here is derived from an EMBL/GenBank/DDBJ whole genome shotgun (WGS) entry which is preliminary data.</text>
</comment>
<proteinExistence type="predicted"/>
<keyword evidence="1" id="KW-0732">Signal</keyword>
<dbReference type="EMBL" id="CZPT02001744">
    <property type="protein sequence ID" value="SCU71845.1"/>
    <property type="molecule type" value="Genomic_DNA"/>
</dbReference>
<evidence type="ECO:0000313" key="2">
    <source>
        <dbReference type="EMBL" id="SCU71845.1"/>
    </source>
</evidence>
<protein>
    <submittedName>
        <fullName evidence="2">Expression site-associated gene (ESAG), putative</fullName>
    </submittedName>
</protein>
<sequence length="327" mass="36068">MKVMVPRWVFLSTFLICVDGEEEVSRCTSIDDYKGINLSHSVCYLSCLSDALNRLYTNGEKKLFVNEEVYANASRILDDMEGKAGESTKYLSVISGVMEGKHDKLEKLISYGNEMGDLVAKVGGLFSRVNESVRAVRKEIPEALIKANKYYTAIVEIARTVWDDVKAVSNDEGHECKKGTPKGVKEFSVTCSNQTCSLSNGVSESTPPKYRGGCLQIDVLTGSGSVSECFNLPRGKLYRHGGVNFSNDVLKWPQNYANRFQITVEVQKIFDPLIALFASGLPPSVLLAVAVNVTSFYSRFKGVHSNFTSVLIDTNLTYNVNSTNSTI</sequence>
<name>A0A1G4IHU8_TRYEQ</name>
<feature type="chain" id="PRO_5009235653" evidence="1">
    <location>
        <begin position="21"/>
        <end position="327"/>
    </location>
</feature>
<dbReference type="InterPro" id="IPR004922">
    <property type="entry name" value="ESAG"/>
</dbReference>
<dbReference type="GeneID" id="92377367"/>
<reference evidence="2" key="1">
    <citation type="submission" date="2016-09" db="EMBL/GenBank/DDBJ databases">
        <authorList>
            <person name="Hebert L."/>
            <person name="Moumen B."/>
        </authorList>
    </citation>
    <scope>NUCLEOTIDE SEQUENCE [LARGE SCALE GENOMIC DNA]</scope>
    <source>
        <strain evidence="2">OVI</strain>
    </source>
</reference>
<dbReference type="VEuPathDB" id="TriTrypDB:TEOVI_000342700"/>
<organism evidence="2 3">
    <name type="scientific">Trypanosoma equiperdum</name>
    <dbReference type="NCBI Taxonomy" id="5694"/>
    <lineage>
        <taxon>Eukaryota</taxon>
        <taxon>Discoba</taxon>
        <taxon>Euglenozoa</taxon>
        <taxon>Kinetoplastea</taxon>
        <taxon>Metakinetoplastina</taxon>
        <taxon>Trypanosomatida</taxon>
        <taxon>Trypanosomatidae</taxon>
        <taxon>Trypanosoma</taxon>
    </lineage>
</organism>
<dbReference type="AlphaFoldDB" id="A0A1G4IHU8"/>
<gene>
    <name evidence="2" type="ORF">TEOVI_000342700</name>
</gene>